<dbReference type="InterPro" id="IPR015943">
    <property type="entry name" value="WD40/YVTN_repeat-like_dom_sf"/>
</dbReference>
<keyword evidence="1" id="KW-0472">Membrane</keyword>
<dbReference type="Pfam" id="PF13360">
    <property type="entry name" value="PQQ_2"/>
    <property type="match status" value="1"/>
</dbReference>
<dbReference type="OrthoDB" id="7051554at2"/>
<feature type="transmembrane region" description="Helical" evidence="1">
    <location>
        <begin position="28"/>
        <end position="47"/>
    </location>
</feature>
<keyword evidence="4" id="KW-1185">Reference proteome</keyword>
<feature type="transmembrane region" description="Helical" evidence="1">
    <location>
        <begin position="87"/>
        <end position="105"/>
    </location>
</feature>
<dbReference type="InterPro" id="IPR011047">
    <property type="entry name" value="Quinoprotein_ADH-like_sf"/>
</dbReference>
<evidence type="ECO:0000259" key="2">
    <source>
        <dbReference type="Pfam" id="PF13360"/>
    </source>
</evidence>
<keyword evidence="1" id="KW-1133">Transmembrane helix</keyword>
<dbReference type="Gene3D" id="2.130.10.10">
    <property type="entry name" value="YVTN repeat-like/Quinoprotein amine dehydrogenase"/>
    <property type="match status" value="1"/>
</dbReference>
<dbReference type="PANTHER" id="PTHR34512">
    <property type="entry name" value="CELL SURFACE PROTEIN"/>
    <property type="match status" value="1"/>
</dbReference>
<feature type="domain" description="Pyrrolo-quinoline quinone repeat" evidence="2">
    <location>
        <begin position="209"/>
        <end position="476"/>
    </location>
</feature>
<dbReference type="AlphaFoldDB" id="A0A517TZE3"/>
<reference evidence="3 4" key="1">
    <citation type="submission" date="2019-02" db="EMBL/GenBank/DDBJ databases">
        <title>Deep-cultivation of Planctomycetes and their phenomic and genomic characterization uncovers novel biology.</title>
        <authorList>
            <person name="Wiegand S."/>
            <person name="Jogler M."/>
            <person name="Boedeker C."/>
            <person name="Pinto D."/>
            <person name="Vollmers J."/>
            <person name="Rivas-Marin E."/>
            <person name="Kohn T."/>
            <person name="Peeters S.H."/>
            <person name="Heuer A."/>
            <person name="Rast P."/>
            <person name="Oberbeckmann S."/>
            <person name="Bunk B."/>
            <person name="Jeske O."/>
            <person name="Meyerdierks A."/>
            <person name="Storesund J.E."/>
            <person name="Kallscheuer N."/>
            <person name="Luecker S."/>
            <person name="Lage O.M."/>
            <person name="Pohl T."/>
            <person name="Merkel B.J."/>
            <person name="Hornburger P."/>
            <person name="Mueller R.-W."/>
            <person name="Bruemmer F."/>
            <person name="Labrenz M."/>
            <person name="Spormann A.M."/>
            <person name="Op den Camp H."/>
            <person name="Overmann J."/>
            <person name="Amann R."/>
            <person name="Jetten M.S.M."/>
            <person name="Mascher T."/>
            <person name="Medema M.H."/>
            <person name="Devos D.P."/>
            <person name="Kaster A.-K."/>
            <person name="Ovreas L."/>
            <person name="Rohde M."/>
            <person name="Galperin M.Y."/>
            <person name="Jogler C."/>
        </authorList>
    </citation>
    <scope>NUCLEOTIDE SEQUENCE [LARGE SCALE GENOMIC DNA]</scope>
    <source>
        <strain evidence="3 4">I41</strain>
    </source>
</reference>
<dbReference type="InterPro" id="IPR002372">
    <property type="entry name" value="PQQ_rpt_dom"/>
</dbReference>
<evidence type="ECO:0000256" key="1">
    <source>
        <dbReference type="SAM" id="Phobius"/>
    </source>
</evidence>
<evidence type="ECO:0000313" key="4">
    <source>
        <dbReference type="Proteomes" id="UP000317909"/>
    </source>
</evidence>
<organism evidence="3 4">
    <name type="scientific">Lacipirellula limnantheis</name>
    <dbReference type="NCBI Taxonomy" id="2528024"/>
    <lineage>
        <taxon>Bacteria</taxon>
        <taxon>Pseudomonadati</taxon>
        <taxon>Planctomycetota</taxon>
        <taxon>Planctomycetia</taxon>
        <taxon>Pirellulales</taxon>
        <taxon>Lacipirellulaceae</taxon>
        <taxon>Lacipirellula</taxon>
    </lineage>
</organism>
<gene>
    <name evidence="3" type="ORF">I41_29400</name>
</gene>
<keyword evidence="1" id="KW-0812">Transmembrane</keyword>
<dbReference type="Gene3D" id="2.40.10.480">
    <property type="match status" value="1"/>
</dbReference>
<dbReference type="PANTHER" id="PTHR34512:SF30">
    <property type="entry name" value="OUTER MEMBRANE PROTEIN ASSEMBLY FACTOR BAMB"/>
    <property type="match status" value="1"/>
</dbReference>
<dbReference type="Proteomes" id="UP000317909">
    <property type="component" value="Chromosome"/>
</dbReference>
<sequence length="559" mass="60992">MSCVARAERTPIDVATATNRERRRPQRLAFLVGWWALLTIATVVIWLTDLAQDYKNVSLQIASMLALGGLSIWTLRSSGLPSPRRWWAAALVWTPVWAISPFGPVQLINNGNTGVADWRWRWAPTHDETLERAVAASSVLLDWKETDHDYPRFLGNGYWAEVKGVDIEADWNAHPPKLLWTQPIGAGWSGFAIVGDYAVTQEQRGGQEMVVCYELKSGKVAWSHADEARWDPSGPGALGGVGPRATPTIHNGRVYSHGATGILNCIDASKGKVIWTHDTLAEFGAENISWGKSDSPLIVDDNVVISVGGPDEKSLVAFKRETGEVAWTAGSHRSSYASPVLADIGGVRQILVVNENFLTAHDAATGAVLWEHPWDGDSNGNASASQPVPVGGDRIFLSKGYGIQSQLLQVTRIAPNAAASEKADGDAEKWSTEVIWSKPVLRTKFGNVVIRDGVLYGIDDIDMDAADLETGKRYWKKRRRPDLGHGQIMLVGDKILVISESGELVLIAADSDKYRELAKLQAIEGVTWNNPALSGKYLLVRNAEEAACFELPLAPTPTL</sequence>
<protein>
    <submittedName>
        <fullName evidence="3">Outer membrane biogenesis protein BamB</fullName>
    </submittedName>
</protein>
<evidence type="ECO:0000313" key="3">
    <source>
        <dbReference type="EMBL" id="QDT73749.1"/>
    </source>
</evidence>
<feature type="transmembrane region" description="Helical" evidence="1">
    <location>
        <begin position="59"/>
        <end position="75"/>
    </location>
</feature>
<dbReference type="RefSeq" id="WP_145433338.1">
    <property type="nucleotide sequence ID" value="NZ_CP036339.1"/>
</dbReference>
<name>A0A517TZE3_9BACT</name>
<dbReference type="EMBL" id="CP036339">
    <property type="protein sequence ID" value="QDT73749.1"/>
    <property type="molecule type" value="Genomic_DNA"/>
</dbReference>
<proteinExistence type="predicted"/>
<accession>A0A517TZE3</accession>
<dbReference type="SUPFAM" id="SSF50998">
    <property type="entry name" value="Quinoprotein alcohol dehydrogenase-like"/>
    <property type="match status" value="1"/>
</dbReference>
<dbReference type="KEGG" id="llh:I41_29400"/>